<comment type="caution">
    <text evidence="3">The sequence shown here is derived from an EMBL/GenBank/DDBJ whole genome shotgun (WGS) entry which is preliminary data.</text>
</comment>
<dbReference type="InterPro" id="IPR000477">
    <property type="entry name" value="RT_dom"/>
</dbReference>
<dbReference type="Proteomes" id="UP001148838">
    <property type="component" value="Unassembled WGS sequence"/>
</dbReference>
<keyword evidence="1" id="KW-0732">Signal</keyword>
<feature type="chain" id="PRO_5045128415" description="Reverse transcriptase domain-containing protein" evidence="1">
    <location>
        <begin position="20"/>
        <end position="140"/>
    </location>
</feature>
<dbReference type="SUPFAM" id="SSF56672">
    <property type="entry name" value="DNA/RNA polymerases"/>
    <property type="match status" value="1"/>
</dbReference>
<protein>
    <recommendedName>
        <fullName evidence="2">Reverse transcriptase domain-containing protein</fullName>
    </recommendedName>
</protein>
<dbReference type="Pfam" id="PF00078">
    <property type="entry name" value="RVT_1"/>
    <property type="match status" value="1"/>
</dbReference>
<keyword evidence="4" id="KW-1185">Reference proteome</keyword>
<dbReference type="InterPro" id="IPR043502">
    <property type="entry name" value="DNA/RNA_pol_sf"/>
</dbReference>
<accession>A0ABQ8U305</accession>
<organism evidence="3 4">
    <name type="scientific">Periplaneta americana</name>
    <name type="common">American cockroach</name>
    <name type="synonym">Blatta americana</name>
    <dbReference type="NCBI Taxonomy" id="6978"/>
    <lineage>
        <taxon>Eukaryota</taxon>
        <taxon>Metazoa</taxon>
        <taxon>Ecdysozoa</taxon>
        <taxon>Arthropoda</taxon>
        <taxon>Hexapoda</taxon>
        <taxon>Insecta</taxon>
        <taxon>Pterygota</taxon>
        <taxon>Neoptera</taxon>
        <taxon>Polyneoptera</taxon>
        <taxon>Dictyoptera</taxon>
        <taxon>Blattodea</taxon>
        <taxon>Blattoidea</taxon>
        <taxon>Blattidae</taxon>
        <taxon>Blattinae</taxon>
        <taxon>Periplaneta</taxon>
    </lineage>
</organism>
<dbReference type="PROSITE" id="PS50878">
    <property type="entry name" value="RT_POL"/>
    <property type="match status" value="1"/>
</dbReference>
<feature type="signal peptide" evidence="1">
    <location>
        <begin position="1"/>
        <end position="19"/>
    </location>
</feature>
<evidence type="ECO:0000313" key="3">
    <source>
        <dbReference type="EMBL" id="KAJ4451895.1"/>
    </source>
</evidence>
<evidence type="ECO:0000259" key="2">
    <source>
        <dbReference type="PROSITE" id="PS50878"/>
    </source>
</evidence>
<reference evidence="3 4" key="1">
    <citation type="journal article" date="2022" name="Allergy">
        <title>Genome assembly and annotation of Periplaneta americana reveal a comprehensive cockroach allergen profile.</title>
        <authorList>
            <person name="Wang L."/>
            <person name="Xiong Q."/>
            <person name="Saelim N."/>
            <person name="Wang L."/>
            <person name="Nong W."/>
            <person name="Wan A.T."/>
            <person name="Shi M."/>
            <person name="Liu X."/>
            <person name="Cao Q."/>
            <person name="Hui J.H.L."/>
            <person name="Sookrung N."/>
            <person name="Leung T.F."/>
            <person name="Tungtrongchitr A."/>
            <person name="Tsui S.K.W."/>
        </authorList>
    </citation>
    <scope>NUCLEOTIDE SEQUENCE [LARGE SCALE GENOMIC DNA]</scope>
    <source>
        <strain evidence="3">PWHHKU_190912</strain>
    </source>
</reference>
<sequence>MLNVMFYLTTLATAEGISASPDVPEFCSAGVLLHASLPQGSILAPFLYLIYTHDIPTPKSDSLTVAQFADDIAVLSKGDTGEQVTTILQNFLQEIEIWNKKLRTVMNTNKSSTVTFTYLKKEKVFPLYLNCSPVPQHEEV</sequence>
<gene>
    <name evidence="3" type="ORF">ANN_03373</name>
</gene>
<proteinExistence type="predicted"/>
<evidence type="ECO:0000313" key="4">
    <source>
        <dbReference type="Proteomes" id="UP001148838"/>
    </source>
</evidence>
<name>A0ABQ8U305_PERAM</name>
<evidence type="ECO:0000256" key="1">
    <source>
        <dbReference type="SAM" id="SignalP"/>
    </source>
</evidence>
<dbReference type="EMBL" id="JAJSOF020000001">
    <property type="protein sequence ID" value="KAJ4451895.1"/>
    <property type="molecule type" value="Genomic_DNA"/>
</dbReference>
<feature type="domain" description="Reverse transcriptase" evidence="2">
    <location>
        <begin position="1"/>
        <end position="140"/>
    </location>
</feature>